<accession>A0A2K8UAN7</accession>
<dbReference type="Pfam" id="PF13173">
    <property type="entry name" value="AAA_14"/>
    <property type="match status" value="1"/>
</dbReference>
<evidence type="ECO:0000313" key="2">
    <source>
        <dbReference type="EMBL" id="AUB82469.1"/>
    </source>
</evidence>
<evidence type="ECO:0000259" key="1">
    <source>
        <dbReference type="Pfam" id="PF13173"/>
    </source>
</evidence>
<dbReference type="InterPro" id="IPR027417">
    <property type="entry name" value="P-loop_NTPase"/>
</dbReference>
<dbReference type="KEGG" id="tsy:THSYN_16985"/>
<dbReference type="Proteomes" id="UP000232638">
    <property type="component" value="Chromosome"/>
</dbReference>
<protein>
    <recommendedName>
        <fullName evidence="1">AAA domain-containing protein</fullName>
    </recommendedName>
</protein>
<dbReference type="InterPro" id="IPR041682">
    <property type="entry name" value="AAA_14"/>
</dbReference>
<dbReference type="AlphaFoldDB" id="A0A2K8UAN7"/>
<sequence length="127" mass="14357">MYIQRTLSPTLREALAAFPAVLLTGPRQSGKTTFLRQEYGDRCDYVTFDDPLERDFARGDPLGFLNRFKDRPLILDEIQYLPELLPYLKMRIDAGASPDSQALGRWLLTGSQQFELMRPISATSASG</sequence>
<organism evidence="2 3">
    <name type="scientific">Candidatus Thiodictyon syntrophicum</name>
    <dbReference type="NCBI Taxonomy" id="1166950"/>
    <lineage>
        <taxon>Bacteria</taxon>
        <taxon>Pseudomonadati</taxon>
        <taxon>Pseudomonadota</taxon>
        <taxon>Gammaproteobacteria</taxon>
        <taxon>Chromatiales</taxon>
        <taxon>Chromatiaceae</taxon>
        <taxon>Thiodictyon</taxon>
    </lineage>
</organism>
<dbReference type="RefSeq" id="WP_100920196.1">
    <property type="nucleotide sequence ID" value="NZ_CP020370.1"/>
</dbReference>
<dbReference type="EMBL" id="CP020370">
    <property type="protein sequence ID" value="AUB82469.1"/>
    <property type="molecule type" value="Genomic_DNA"/>
</dbReference>
<dbReference type="PANTHER" id="PTHR43566:SF2">
    <property type="entry name" value="DUF4143 DOMAIN-CONTAINING PROTEIN"/>
    <property type="match status" value="1"/>
</dbReference>
<proteinExistence type="predicted"/>
<name>A0A2K8UAN7_9GAMM</name>
<keyword evidence="3" id="KW-1185">Reference proteome</keyword>
<reference evidence="2 3" key="1">
    <citation type="submission" date="2017-03" db="EMBL/GenBank/DDBJ databases">
        <title>Complete genome sequence of Candidatus 'Thiodictyon syntrophicum' sp. nov. strain Cad16T, a photolithoautotroph purple sulfur bacterium isolated from an alpine meromictic lake.</title>
        <authorList>
            <person name="Luedin S.M."/>
            <person name="Pothier J.F."/>
            <person name="Danza F."/>
            <person name="Storelli N."/>
            <person name="Wittwer M."/>
            <person name="Tonolla M."/>
        </authorList>
    </citation>
    <scope>NUCLEOTIDE SEQUENCE [LARGE SCALE GENOMIC DNA]</scope>
    <source>
        <strain evidence="2 3">Cad16T</strain>
    </source>
</reference>
<feature type="domain" description="AAA" evidence="1">
    <location>
        <begin position="19"/>
        <end position="122"/>
    </location>
</feature>
<dbReference type="PANTHER" id="PTHR43566">
    <property type="entry name" value="CONSERVED PROTEIN"/>
    <property type="match status" value="1"/>
</dbReference>
<gene>
    <name evidence="2" type="ORF">THSYN_16985</name>
</gene>
<evidence type="ECO:0000313" key="3">
    <source>
        <dbReference type="Proteomes" id="UP000232638"/>
    </source>
</evidence>
<dbReference type="OrthoDB" id="9771844at2"/>
<dbReference type="SUPFAM" id="SSF52540">
    <property type="entry name" value="P-loop containing nucleoside triphosphate hydrolases"/>
    <property type="match status" value="1"/>
</dbReference>